<evidence type="ECO:0000313" key="2">
    <source>
        <dbReference type="Proteomes" id="UP000195728"/>
    </source>
</evidence>
<dbReference type="EMBL" id="FMBG01000025">
    <property type="protein sequence ID" value="SCC68767.1"/>
    <property type="molecule type" value="Genomic_DNA"/>
</dbReference>
<reference evidence="1 2" key="1">
    <citation type="submission" date="2016-08" db="EMBL/GenBank/DDBJ databases">
        <authorList>
            <person name="Loux V."/>
            <person name="Rue O."/>
        </authorList>
    </citation>
    <scope>NUCLEOTIDE SEQUENCE [LARGE SCALE GENOMIC DNA]</scope>
    <source>
        <strain evidence="1 2">WSBC_10311</strain>
    </source>
</reference>
<protein>
    <recommendedName>
        <fullName evidence="3">Transposase</fullName>
    </recommendedName>
</protein>
<gene>
    <name evidence="1" type="ORF">BC10311_06176</name>
</gene>
<evidence type="ECO:0000313" key="1">
    <source>
        <dbReference type="EMBL" id="SCC68767.1"/>
    </source>
</evidence>
<proteinExistence type="predicted"/>
<organism evidence="1 2">
    <name type="scientific">Bacillus wiedmannii</name>
    <dbReference type="NCBI Taxonomy" id="1890302"/>
    <lineage>
        <taxon>Bacteria</taxon>
        <taxon>Bacillati</taxon>
        <taxon>Bacillota</taxon>
        <taxon>Bacilli</taxon>
        <taxon>Bacillales</taxon>
        <taxon>Bacillaceae</taxon>
        <taxon>Bacillus</taxon>
        <taxon>Bacillus cereus group</taxon>
    </lineage>
</organism>
<accession>A0AB37Z1J5</accession>
<name>A0AB37Z1J5_9BACI</name>
<sequence>MDGFISSFQSGQTCRISNAYVGMTDKIPTRVIVHRIINEQQRLQDQTVREKRMK</sequence>
<dbReference type="Proteomes" id="UP000195728">
    <property type="component" value="Unassembled WGS sequence"/>
</dbReference>
<comment type="caution">
    <text evidence="1">The sequence shown here is derived from an EMBL/GenBank/DDBJ whole genome shotgun (WGS) entry which is preliminary data.</text>
</comment>
<evidence type="ECO:0008006" key="3">
    <source>
        <dbReference type="Google" id="ProtNLM"/>
    </source>
</evidence>
<dbReference type="AlphaFoldDB" id="A0AB37Z1J5"/>